<evidence type="ECO:0000256" key="1">
    <source>
        <dbReference type="SAM" id="MobiDB-lite"/>
    </source>
</evidence>
<feature type="domain" description="HD/PDEase" evidence="2">
    <location>
        <begin position="34"/>
        <end position="156"/>
    </location>
</feature>
<proteinExistence type="predicted"/>
<feature type="compositionally biased region" description="Polar residues" evidence="1">
    <location>
        <begin position="187"/>
        <end position="197"/>
    </location>
</feature>
<keyword evidence="4" id="KW-1185">Reference proteome</keyword>
<accession>A0ABS6WD98</accession>
<protein>
    <submittedName>
        <fullName evidence="3">HD domain-containing protein</fullName>
    </submittedName>
</protein>
<reference evidence="3 4" key="1">
    <citation type="submission" date="2021-05" db="EMBL/GenBank/DDBJ databases">
        <title>Phylogenetic classification of ten novel species belonging to the genus Bifidobacterium comprising B. colchicus sp. nov., B. abeli sp. nov., B. bicoloris sp. nov., B. guerezis sp. nov., B. rosaliae sp. nov., B. santillanensis sp. nov., B. argentati sp. nov., B. amazzoni sp. nov., B. pluviali sp. nov., and B. pinnaculum sp. nov.</title>
        <authorList>
            <person name="Lugli G.A."/>
            <person name="Ruiz Garcia L."/>
            <person name="Margolles A."/>
            <person name="Ventura M."/>
        </authorList>
    </citation>
    <scope>NUCLEOTIDE SEQUENCE [LARGE SCALE GENOMIC DNA]</scope>
    <source>
        <strain evidence="3 4">82T10</strain>
    </source>
</reference>
<dbReference type="Pfam" id="PF01966">
    <property type="entry name" value="HD"/>
    <property type="match status" value="1"/>
</dbReference>
<feature type="region of interest" description="Disordered" evidence="1">
    <location>
        <begin position="172"/>
        <end position="197"/>
    </location>
</feature>
<evidence type="ECO:0000259" key="2">
    <source>
        <dbReference type="SMART" id="SM00471"/>
    </source>
</evidence>
<comment type="caution">
    <text evidence="3">The sequence shown here is derived from an EMBL/GenBank/DDBJ whole genome shotgun (WGS) entry which is preliminary data.</text>
</comment>
<dbReference type="CDD" id="cd00077">
    <property type="entry name" value="HDc"/>
    <property type="match status" value="1"/>
</dbReference>
<dbReference type="InterPro" id="IPR003607">
    <property type="entry name" value="HD/PDEase_dom"/>
</dbReference>
<dbReference type="InterPro" id="IPR006674">
    <property type="entry name" value="HD_domain"/>
</dbReference>
<dbReference type="Proteomes" id="UP000700815">
    <property type="component" value="Unassembled WGS sequence"/>
</dbReference>
<name>A0ABS6WD98_9BIFI</name>
<evidence type="ECO:0000313" key="3">
    <source>
        <dbReference type="EMBL" id="MBW3091675.1"/>
    </source>
</evidence>
<dbReference type="EMBL" id="JAHBBH010000003">
    <property type="protein sequence ID" value="MBW3091675.1"/>
    <property type="molecule type" value="Genomic_DNA"/>
</dbReference>
<dbReference type="SMART" id="SM00471">
    <property type="entry name" value="HDc"/>
    <property type="match status" value="1"/>
</dbReference>
<dbReference type="RefSeq" id="WP_219057792.1">
    <property type="nucleotide sequence ID" value="NZ_JAHBBH010000003.1"/>
</dbReference>
<gene>
    <name evidence="3" type="ORF">KIH79_01645</name>
</gene>
<evidence type="ECO:0000313" key="4">
    <source>
        <dbReference type="Proteomes" id="UP000700815"/>
    </source>
</evidence>
<organism evidence="3 4">
    <name type="scientific">Bifidobacterium miconis</name>
    <dbReference type="NCBI Taxonomy" id="2834435"/>
    <lineage>
        <taxon>Bacteria</taxon>
        <taxon>Bacillati</taxon>
        <taxon>Actinomycetota</taxon>
        <taxon>Actinomycetes</taxon>
        <taxon>Bifidobacteriales</taxon>
        <taxon>Bifidobacteriaceae</taxon>
        <taxon>Bifidobacterium</taxon>
    </lineage>
</organism>
<sequence length="197" mass="22584">MLTRNQIRALVNEHGHDIIEHEHMHIERGCYQHGCITTFAHSIRVACLAVWFADRLHLWNRVDLRSLVRAALLHDYFLYDWHDWDNGDHRLHGFTHGRTALRNALRDFKLNAIERDSIAHHMFPMTPVPPSYVEGYLVTMADKVSATRETISLKRFHKPALPQRVRMAYAAESGRGAATAKAESRRNAAQASSEGRG</sequence>